<dbReference type="InterPro" id="IPR005325">
    <property type="entry name" value="DUF308_memb"/>
</dbReference>
<keyword evidence="1" id="KW-0472">Membrane</keyword>
<dbReference type="GO" id="GO:0005886">
    <property type="term" value="C:plasma membrane"/>
    <property type="evidence" value="ECO:0007669"/>
    <property type="project" value="TreeGrafter"/>
</dbReference>
<dbReference type="PANTHER" id="PTHR34989">
    <property type="entry name" value="PROTEIN HDED"/>
    <property type="match status" value="1"/>
</dbReference>
<feature type="transmembrane region" description="Helical" evidence="1">
    <location>
        <begin position="46"/>
        <end position="68"/>
    </location>
</feature>
<proteinExistence type="predicted"/>
<name>A0A1M6H0T7_9RHOB</name>
<keyword evidence="3" id="KW-1185">Reference proteome</keyword>
<sequence length="182" mass="18884">MSDPGPGIPEPLRSAVQEHRGRFTFLGWALIAIGVLAVLFPLVSSIAVKVLVGWLLVLSGAAVLYHAFQSRSWGSALWSGLVGVLQIAAGIFLVVTLDGLIGLTLLMAILFAAQGALEIALWAQNHGTAPASRWMLVSGAASILLGLLLLLGLPGTALWALGLMLGLNLITSGVAFLALTRA</sequence>
<dbReference type="AlphaFoldDB" id="A0A1M6H0T7"/>
<dbReference type="RefSeq" id="WP_073332792.1">
    <property type="nucleotide sequence ID" value="NZ_FQYO01000005.1"/>
</dbReference>
<dbReference type="STRING" id="1447782.SAMN05444417_3040"/>
<dbReference type="EMBL" id="FQYO01000005">
    <property type="protein sequence ID" value="SHJ15752.1"/>
    <property type="molecule type" value="Genomic_DNA"/>
</dbReference>
<feature type="transmembrane region" description="Helical" evidence="1">
    <location>
        <begin position="75"/>
        <end position="95"/>
    </location>
</feature>
<gene>
    <name evidence="2" type="ORF">SAMN05444417_3040</name>
</gene>
<protein>
    <submittedName>
        <fullName evidence="2">Uncharacterized membrane protein HdeD, DUF308 family</fullName>
    </submittedName>
</protein>
<keyword evidence="1" id="KW-0812">Transmembrane</keyword>
<dbReference type="OrthoDB" id="9815400at2"/>
<reference evidence="2 3" key="1">
    <citation type="submission" date="2016-11" db="EMBL/GenBank/DDBJ databases">
        <authorList>
            <person name="Jaros S."/>
            <person name="Januszkiewicz K."/>
            <person name="Wedrychowicz H."/>
        </authorList>
    </citation>
    <scope>NUCLEOTIDE SEQUENCE [LARGE SCALE GENOMIC DNA]</scope>
    <source>
        <strain evidence="2 3">DSM 100565</strain>
    </source>
</reference>
<feature type="transmembrane region" description="Helical" evidence="1">
    <location>
        <begin position="23"/>
        <end position="40"/>
    </location>
</feature>
<dbReference type="PANTHER" id="PTHR34989:SF1">
    <property type="entry name" value="PROTEIN HDED"/>
    <property type="match status" value="1"/>
</dbReference>
<keyword evidence="1" id="KW-1133">Transmembrane helix</keyword>
<feature type="transmembrane region" description="Helical" evidence="1">
    <location>
        <begin position="159"/>
        <end position="179"/>
    </location>
</feature>
<organism evidence="2 3">
    <name type="scientific">Wenxinia saemankumensis</name>
    <dbReference type="NCBI Taxonomy" id="1447782"/>
    <lineage>
        <taxon>Bacteria</taxon>
        <taxon>Pseudomonadati</taxon>
        <taxon>Pseudomonadota</taxon>
        <taxon>Alphaproteobacteria</taxon>
        <taxon>Rhodobacterales</taxon>
        <taxon>Roseobacteraceae</taxon>
        <taxon>Wenxinia</taxon>
    </lineage>
</organism>
<feature type="transmembrane region" description="Helical" evidence="1">
    <location>
        <begin position="101"/>
        <end position="122"/>
    </location>
</feature>
<dbReference type="InterPro" id="IPR052712">
    <property type="entry name" value="Acid_resist_chaperone_HdeD"/>
</dbReference>
<evidence type="ECO:0000313" key="2">
    <source>
        <dbReference type="EMBL" id="SHJ15752.1"/>
    </source>
</evidence>
<evidence type="ECO:0000313" key="3">
    <source>
        <dbReference type="Proteomes" id="UP000184292"/>
    </source>
</evidence>
<dbReference type="Proteomes" id="UP000184292">
    <property type="component" value="Unassembled WGS sequence"/>
</dbReference>
<dbReference type="Pfam" id="PF03729">
    <property type="entry name" value="DUF308"/>
    <property type="match status" value="2"/>
</dbReference>
<evidence type="ECO:0000256" key="1">
    <source>
        <dbReference type="SAM" id="Phobius"/>
    </source>
</evidence>
<accession>A0A1M6H0T7</accession>
<feature type="transmembrane region" description="Helical" evidence="1">
    <location>
        <begin position="134"/>
        <end position="153"/>
    </location>
</feature>